<protein>
    <recommendedName>
        <fullName evidence="8">EamA domain-containing protein</fullName>
    </recommendedName>
</protein>
<comment type="caution">
    <text evidence="9">The sequence shown here is derived from an EMBL/GenBank/DDBJ whole genome shotgun (WGS) entry which is preliminary data.</text>
</comment>
<organism evidence="9 10">
    <name type="scientific">Rhodosorus marinus</name>
    <dbReference type="NCBI Taxonomy" id="101924"/>
    <lineage>
        <taxon>Eukaryota</taxon>
        <taxon>Rhodophyta</taxon>
        <taxon>Stylonematophyceae</taxon>
        <taxon>Stylonematales</taxon>
        <taxon>Stylonemataceae</taxon>
        <taxon>Rhodosorus</taxon>
    </lineage>
</organism>
<dbReference type="InterPro" id="IPR051258">
    <property type="entry name" value="Diverse_Substrate_Transporter"/>
</dbReference>
<evidence type="ECO:0000313" key="9">
    <source>
        <dbReference type="EMBL" id="KAJ8904712.1"/>
    </source>
</evidence>
<sequence length="421" mass="45284">MGGLEVGWVPGVSFRPKKGEDRLACRERSAGRGHRYVVSKVKVGAEENRVKDGVERSEGPPENPKPEDNKPGMAVLEMFNWRVEVPGKLLLISVPILWGSFGPAVRFLYSIEHAPRPSLFNAERLSLSALVYAFVLVQDLLKDRKPAEAADSEDAPADGSAEEQTSWLDENKTWIIGGLELGTYVFLANVAQVLGLQSVGAGRAAFLNQMQTVIVPIAGLALGIEKKLSFRTLASSFIAVFGVAILAADNNPEVVSSLKGDVLELTSALFFSLYILRLTTYSKRTKLPRLVGGKVIVQAALAWIWTFQSFATLQTTIHFYPDGGLHDLLAWAAVIGWTGLMSSALSGWLQTAAQKVVRPSDAAVIFASQPLVAAALSWILLGENLDLQAGVGGLFIVGAAVWSSVGGPESEEGKKTEAKTK</sequence>
<dbReference type="EMBL" id="JAMWBK010000005">
    <property type="protein sequence ID" value="KAJ8904712.1"/>
    <property type="molecule type" value="Genomic_DNA"/>
</dbReference>
<comment type="subcellular location">
    <subcellularLocation>
        <location evidence="1">Cell membrane</location>
        <topology evidence="1">Multi-pass membrane protein</topology>
    </subcellularLocation>
</comment>
<dbReference type="AlphaFoldDB" id="A0AAV8UTW2"/>
<keyword evidence="10" id="KW-1185">Reference proteome</keyword>
<keyword evidence="5 7" id="KW-0472">Membrane</keyword>
<name>A0AAV8UTW2_9RHOD</name>
<feature type="transmembrane region" description="Helical" evidence="7">
    <location>
        <begin position="361"/>
        <end position="381"/>
    </location>
</feature>
<dbReference type="PANTHER" id="PTHR42920:SF23">
    <property type="entry name" value="EAMA DOMAIN-CONTAINING PROTEIN"/>
    <property type="match status" value="1"/>
</dbReference>
<evidence type="ECO:0000256" key="7">
    <source>
        <dbReference type="SAM" id="Phobius"/>
    </source>
</evidence>
<feature type="region of interest" description="Disordered" evidence="6">
    <location>
        <begin position="47"/>
        <end position="71"/>
    </location>
</feature>
<evidence type="ECO:0000256" key="5">
    <source>
        <dbReference type="ARBA" id="ARBA00023136"/>
    </source>
</evidence>
<gene>
    <name evidence="9" type="ORF">NDN08_001230</name>
</gene>
<dbReference type="InterPro" id="IPR000620">
    <property type="entry name" value="EamA_dom"/>
</dbReference>
<dbReference type="GO" id="GO:0005886">
    <property type="term" value="C:plasma membrane"/>
    <property type="evidence" value="ECO:0007669"/>
    <property type="project" value="UniProtKB-SubCell"/>
</dbReference>
<dbReference type="PANTHER" id="PTHR42920">
    <property type="entry name" value="OS03G0707200 PROTEIN-RELATED"/>
    <property type="match status" value="1"/>
</dbReference>
<feature type="transmembrane region" description="Helical" evidence="7">
    <location>
        <begin position="387"/>
        <end position="405"/>
    </location>
</feature>
<evidence type="ECO:0000256" key="6">
    <source>
        <dbReference type="SAM" id="MobiDB-lite"/>
    </source>
</evidence>
<proteinExistence type="predicted"/>
<dbReference type="InterPro" id="IPR037185">
    <property type="entry name" value="EmrE-like"/>
</dbReference>
<feature type="compositionally biased region" description="Basic and acidic residues" evidence="6">
    <location>
        <begin position="47"/>
        <end position="70"/>
    </location>
</feature>
<evidence type="ECO:0000256" key="2">
    <source>
        <dbReference type="ARBA" id="ARBA00022475"/>
    </source>
</evidence>
<feature type="transmembrane region" description="Helical" evidence="7">
    <location>
        <begin position="290"/>
        <end position="308"/>
    </location>
</feature>
<evidence type="ECO:0000259" key="8">
    <source>
        <dbReference type="Pfam" id="PF00892"/>
    </source>
</evidence>
<feature type="domain" description="EamA" evidence="8">
    <location>
        <begin position="259"/>
        <end position="403"/>
    </location>
</feature>
<evidence type="ECO:0000256" key="1">
    <source>
        <dbReference type="ARBA" id="ARBA00004651"/>
    </source>
</evidence>
<feature type="transmembrane region" description="Helical" evidence="7">
    <location>
        <begin position="228"/>
        <end position="248"/>
    </location>
</feature>
<accession>A0AAV8UTW2</accession>
<evidence type="ECO:0000256" key="4">
    <source>
        <dbReference type="ARBA" id="ARBA00022989"/>
    </source>
</evidence>
<feature type="transmembrane region" description="Helical" evidence="7">
    <location>
        <begin position="260"/>
        <end position="278"/>
    </location>
</feature>
<dbReference type="Pfam" id="PF00892">
    <property type="entry name" value="EamA"/>
    <property type="match status" value="1"/>
</dbReference>
<feature type="transmembrane region" description="Helical" evidence="7">
    <location>
        <begin position="328"/>
        <end position="349"/>
    </location>
</feature>
<keyword evidence="2" id="KW-1003">Cell membrane</keyword>
<evidence type="ECO:0000313" key="10">
    <source>
        <dbReference type="Proteomes" id="UP001157974"/>
    </source>
</evidence>
<evidence type="ECO:0000256" key="3">
    <source>
        <dbReference type="ARBA" id="ARBA00022692"/>
    </source>
</evidence>
<dbReference type="SUPFAM" id="SSF103481">
    <property type="entry name" value="Multidrug resistance efflux transporter EmrE"/>
    <property type="match status" value="2"/>
</dbReference>
<keyword evidence="3 7" id="KW-0812">Transmembrane</keyword>
<keyword evidence="4 7" id="KW-1133">Transmembrane helix</keyword>
<dbReference type="Proteomes" id="UP001157974">
    <property type="component" value="Unassembled WGS sequence"/>
</dbReference>
<reference evidence="9 10" key="1">
    <citation type="journal article" date="2023" name="Nat. Commun.">
        <title>Origin of minicircular mitochondrial genomes in red algae.</title>
        <authorList>
            <person name="Lee Y."/>
            <person name="Cho C.H."/>
            <person name="Lee Y.M."/>
            <person name="Park S.I."/>
            <person name="Yang J.H."/>
            <person name="West J.A."/>
            <person name="Bhattacharya D."/>
            <person name="Yoon H.S."/>
        </authorList>
    </citation>
    <scope>NUCLEOTIDE SEQUENCE [LARGE SCALE GENOMIC DNA]</scope>
    <source>
        <strain evidence="9 10">CCMP1338</strain>
        <tissue evidence="9">Whole cell</tissue>
    </source>
</reference>